<dbReference type="GO" id="GO:0003677">
    <property type="term" value="F:DNA binding"/>
    <property type="evidence" value="ECO:0007669"/>
    <property type="project" value="InterPro"/>
</dbReference>
<feature type="domain" description="HTH cro/C1-type" evidence="1">
    <location>
        <begin position="12"/>
        <end position="67"/>
    </location>
</feature>
<dbReference type="Proteomes" id="UP000092931">
    <property type="component" value="Chromosome"/>
</dbReference>
<accession>A0A1B1YLH6</accession>
<name>A0A1B1YLH6_THEST</name>
<evidence type="ECO:0000313" key="3">
    <source>
        <dbReference type="Proteomes" id="UP000092931"/>
    </source>
</evidence>
<dbReference type="AlphaFoldDB" id="A0A1B1YLH6"/>
<evidence type="ECO:0000259" key="1">
    <source>
        <dbReference type="PROSITE" id="PS50943"/>
    </source>
</evidence>
<reference evidence="2 3" key="1">
    <citation type="submission" date="2016-02" db="EMBL/GenBank/DDBJ databases">
        <title>Comparison of Clostridium stercorarium subspecies using comparative genomics and transcriptomics.</title>
        <authorList>
            <person name="Schellenberg J."/>
            <person name="Thallinger G."/>
            <person name="Levin D.B."/>
            <person name="Zhang X."/>
            <person name="Alvare G."/>
            <person name="Fristensky B."/>
            <person name="Sparling R."/>
        </authorList>
    </citation>
    <scope>NUCLEOTIDE SEQUENCE [LARGE SCALE GENOMIC DNA]</scope>
    <source>
        <strain evidence="2 3">DSM 9219</strain>
    </source>
</reference>
<dbReference type="InterPro" id="IPR001387">
    <property type="entry name" value="Cro/C1-type_HTH"/>
</dbReference>
<dbReference type="SUPFAM" id="SSF47413">
    <property type="entry name" value="lambda repressor-like DNA-binding domains"/>
    <property type="match status" value="1"/>
</dbReference>
<sequence length="112" mass="13131">MSFDYKLLGRKIKEARESLLIEKDEIAKYLRCSVEEYEKIESGELNSIDGDTIIIISQVLEMDFRYFVSGDYVSAESQVKELFRQNGDITKNDRKAIRKFIRLCEEKHNLEG</sequence>
<proteinExistence type="predicted"/>
<gene>
    <name evidence="2" type="ORF">CSTERLE_08650</name>
</gene>
<dbReference type="CDD" id="cd00093">
    <property type="entry name" value="HTH_XRE"/>
    <property type="match status" value="1"/>
</dbReference>
<dbReference type="PROSITE" id="PS50943">
    <property type="entry name" value="HTH_CROC1"/>
    <property type="match status" value="1"/>
</dbReference>
<protein>
    <recommendedName>
        <fullName evidence="1">HTH cro/C1-type domain-containing protein</fullName>
    </recommendedName>
</protein>
<dbReference type="Pfam" id="PF01381">
    <property type="entry name" value="HTH_3"/>
    <property type="match status" value="1"/>
</dbReference>
<organism evidence="2 3">
    <name type="scientific">Thermoclostridium stercorarium subsp. leptospartum DSM 9219</name>
    <dbReference type="NCBI Taxonomy" id="1346611"/>
    <lineage>
        <taxon>Bacteria</taxon>
        <taxon>Bacillati</taxon>
        <taxon>Bacillota</taxon>
        <taxon>Clostridia</taxon>
        <taxon>Eubacteriales</taxon>
        <taxon>Oscillospiraceae</taxon>
        <taxon>Thermoclostridium</taxon>
    </lineage>
</organism>
<dbReference type="SMART" id="SM00530">
    <property type="entry name" value="HTH_XRE"/>
    <property type="match status" value="1"/>
</dbReference>
<dbReference type="InterPro" id="IPR010982">
    <property type="entry name" value="Lambda_DNA-bd_dom_sf"/>
</dbReference>
<dbReference type="EMBL" id="CP014673">
    <property type="protein sequence ID" value="ANX01640.1"/>
    <property type="molecule type" value="Genomic_DNA"/>
</dbReference>
<dbReference type="RefSeq" id="WP_065820878.1">
    <property type="nucleotide sequence ID" value="NZ_CP014673.1"/>
</dbReference>
<evidence type="ECO:0000313" key="2">
    <source>
        <dbReference type="EMBL" id="ANX01640.1"/>
    </source>
</evidence>
<dbReference type="Gene3D" id="1.10.260.40">
    <property type="entry name" value="lambda repressor-like DNA-binding domains"/>
    <property type="match status" value="1"/>
</dbReference>